<dbReference type="InterPro" id="IPR001107">
    <property type="entry name" value="Band_7"/>
</dbReference>
<feature type="domain" description="Band 7" evidence="5">
    <location>
        <begin position="33"/>
        <end position="213"/>
    </location>
</feature>
<dbReference type="PANTHER" id="PTHR23222">
    <property type="entry name" value="PROHIBITIN"/>
    <property type="match status" value="1"/>
</dbReference>
<keyword evidence="7" id="KW-1185">Reference proteome</keyword>
<evidence type="ECO:0000256" key="3">
    <source>
        <dbReference type="SAM" id="MobiDB-lite"/>
    </source>
</evidence>
<dbReference type="PANTHER" id="PTHR23222:SF1">
    <property type="entry name" value="PROHIBITIN-2"/>
    <property type="match status" value="1"/>
</dbReference>
<sequence>MKTLLIRVIRRISLTITFLLLIAGFLLVILWDLMVHTVPVGYAGVHWHRINLFGSNTSTGPLGEGLHVIAPWDKIYLYDLRLQSVQADYQVLSRDGLAFNVEINIRWRIAPENVVSLNQNIGPDYESKLIGREVGSVARAVIAQYNAEAFLTGAREVVQQAVYDRVTQNSLTTGIGPSTLSSAQSGNVVMLTDILIRNVQLPEQIATAIQNKLEQAQIAEEYQYRVEREVLESKRKQVEAEGIRRFQEIVTPAISESYLRWRGIEATLKLAESPNSKVVVIGNSATGLPLILDTTTKDDNPVGKVDETVFGGDTPTTSLDGGPAGNEPVAVSSDRPASAVRGTTDDRGASSPSTALPVSPGFSGAFGVSR</sequence>
<comment type="caution">
    <text evidence="6">The sequence shown here is derived from an EMBL/GenBank/DDBJ whole genome shotgun (WGS) entry which is preliminary data.</text>
</comment>
<dbReference type="SMART" id="SM00244">
    <property type="entry name" value="PHB"/>
    <property type="match status" value="1"/>
</dbReference>
<evidence type="ECO:0000256" key="1">
    <source>
        <dbReference type="ARBA" id="ARBA00004167"/>
    </source>
</evidence>
<evidence type="ECO:0000313" key="6">
    <source>
        <dbReference type="EMBL" id="MFC3969302.1"/>
    </source>
</evidence>
<feature type="region of interest" description="Disordered" evidence="3">
    <location>
        <begin position="297"/>
        <end position="370"/>
    </location>
</feature>
<accession>A0ABV8EBY8</accession>
<evidence type="ECO:0000259" key="5">
    <source>
        <dbReference type="SMART" id="SM00244"/>
    </source>
</evidence>
<dbReference type="RefSeq" id="WP_247262879.1">
    <property type="nucleotide sequence ID" value="NZ_JALJQZ010000088.1"/>
</dbReference>
<evidence type="ECO:0000256" key="4">
    <source>
        <dbReference type="SAM" id="Phobius"/>
    </source>
</evidence>
<keyword evidence="4" id="KW-0812">Transmembrane</keyword>
<evidence type="ECO:0000256" key="2">
    <source>
        <dbReference type="ARBA" id="ARBA00023136"/>
    </source>
</evidence>
<dbReference type="CDD" id="cd03401">
    <property type="entry name" value="SPFH_prohibitin"/>
    <property type="match status" value="1"/>
</dbReference>
<dbReference type="Gene3D" id="3.30.479.30">
    <property type="entry name" value="Band 7 domain"/>
    <property type="match status" value="1"/>
</dbReference>
<proteinExistence type="predicted"/>
<reference evidence="7" key="1">
    <citation type="journal article" date="2019" name="Int. J. Syst. Evol. Microbiol.">
        <title>The Global Catalogue of Microorganisms (GCM) 10K type strain sequencing project: providing services to taxonomists for standard genome sequencing and annotation.</title>
        <authorList>
            <consortium name="The Broad Institute Genomics Platform"/>
            <consortium name="The Broad Institute Genome Sequencing Center for Infectious Disease"/>
            <person name="Wu L."/>
            <person name="Ma J."/>
        </authorList>
    </citation>
    <scope>NUCLEOTIDE SEQUENCE [LARGE SCALE GENOMIC DNA]</scope>
    <source>
        <strain evidence="7">TBRC 5781</strain>
    </source>
</reference>
<comment type="subcellular location">
    <subcellularLocation>
        <location evidence="1">Membrane</location>
        <topology evidence="1">Single-pass membrane protein</topology>
    </subcellularLocation>
</comment>
<protein>
    <submittedName>
        <fullName evidence="6">Prohibitin family protein</fullName>
    </submittedName>
</protein>
<dbReference type="Pfam" id="PF01145">
    <property type="entry name" value="Band_7"/>
    <property type="match status" value="1"/>
</dbReference>
<feature type="transmembrane region" description="Helical" evidence="4">
    <location>
        <begin position="12"/>
        <end position="31"/>
    </location>
</feature>
<organism evidence="6 7">
    <name type="scientific">Rhizobium lemnae</name>
    <dbReference type="NCBI Taxonomy" id="1214924"/>
    <lineage>
        <taxon>Bacteria</taxon>
        <taxon>Pseudomonadati</taxon>
        <taxon>Pseudomonadota</taxon>
        <taxon>Alphaproteobacteria</taxon>
        <taxon>Hyphomicrobiales</taxon>
        <taxon>Rhizobiaceae</taxon>
        <taxon>Rhizobium/Agrobacterium group</taxon>
        <taxon>Rhizobium</taxon>
    </lineage>
</organism>
<dbReference type="SUPFAM" id="SSF117892">
    <property type="entry name" value="Band 7/SPFH domain"/>
    <property type="match status" value="1"/>
</dbReference>
<keyword evidence="4" id="KW-1133">Transmembrane helix</keyword>
<dbReference type="EMBL" id="JBHSBD010000061">
    <property type="protein sequence ID" value="MFC3969302.1"/>
    <property type="molecule type" value="Genomic_DNA"/>
</dbReference>
<dbReference type="InterPro" id="IPR000163">
    <property type="entry name" value="Prohibitin"/>
</dbReference>
<evidence type="ECO:0000313" key="7">
    <source>
        <dbReference type="Proteomes" id="UP001595697"/>
    </source>
</evidence>
<feature type="compositionally biased region" description="Basic and acidic residues" evidence="3">
    <location>
        <begin position="297"/>
        <end position="307"/>
    </location>
</feature>
<name>A0ABV8EBY8_9HYPH</name>
<dbReference type="InterPro" id="IPR036013">
    <property type="entry name" value="Band_7/SPFH_dom_sf"/>
</dbReference>
<gene>
    <name evidence="6" type="ORF">ACFOVS_14390</name>
</gene>
<keyword evidence="2 4" id="KW-0472">Membrane</keyword>
<dbReference type="Proteomes" id="UP001595697">
    <property type="component" value="Unassembled WGS sequence"/>
</dbReference>